<dbReference type="InterPro" id="IPR050793">
    <property type="entry name" value="CMP-NeuNAc_synthase"/>
</dbReference>
<dbReference type="SFLD" id="SFLDG01136">
    <property type="entry name" value="C1.6:_Phosphoserine_Phosphatas"/>
    <property type="match status" value="1"/>
</dbReference>
<evidence type="ECO:0000256" key="4">
    <source>
        <dbReference type="ARBA" id="ARBA00011881"/>
    </source>
</evidence>
<organism evidence="13 14">
    <name type="scientific">Rhodopirellula islandica</name>
    <dbReference type="NCBI Taxonomy" id="595434"/>
    <lineage>
        <taxon>Bacteria</taxon>
        <taxon>Pseudomonadati</taxon>
        <taxon>Planctomycetota</taxon>
        <taxon>Planctomycetia</taxon>
        <taxon>Pirellulales</taxon>
        <taxon>Pirellulaceae</taxon>
        <taxon>Rhodopirellula</taxon>
    </lineage>
</organism>
<evidence type="ECO:0000256" key="6">
    <source>
        <dbReference type="ARBA" id="ARBA00020092"/>
    </source>
</evidence>
<dbReference type="PANTHER" id="PTHR21485">
    <property type="entry name" value="HAD SUPERFAMILY MEMBERS CMAS AND KDSC"/>
    <property type="match status" value="1"/>
</dbReference>
<dbReference type="InterPro" id="IPR010023">
    <property type="entry name" value="KdsC_fam"/>
</dbReference>
<dbReference type="EC" id="3.1.3.45" evidence="5"/>
<keyword evidence="7 12" id="KW-0479">Metal-binding</keyword>
<dbReference type="GO" id="GO:0019143">
    <property type="term" value="F:3-deoxy-manno-octulosonate-8-phosphatase activity"/>
    <property type="evidence" value="ECO:0007669"/>
    <property type="project" value="UniProtKB-EC"/>
</dbReference>
<dbReference type="InterPro" id="IPR023214">
    <property type="entry name" value="HAD_sf"/>
</dbReference>
<feature type="binding site" evidence="12">
    <location>
        <position position="116"/>
    </location>
    <ligand>
        <name>Mg(2+)</name>
        <dbReference type="ChEBI" id="CHEBI:18420"/>
    </ligand>
</feature>
<reference evidence="13" key="1">
    <citation type="submission" date="2015-05" db="EMBL/GenBank/DDBJ databases">
        <title>Permanent draft genome of Rhodopirellula islandicus K833.</title>
        <authorList>
            <person name="Kizina J."/>
            <person name="Richter M."/>
            <person name="Glockner F.O."/>
            <person name="Harder J."/>
        </authorList>
    </citation>
    <scope>NUCLEOTIDE SEQUENCE [LARGE SCALE GENOMIC DNA]</scope>
    <source>
        <strain evidence="13">K833</strain>
    </source>
</reference>
<dbReference type="STRING" id="595434.RISK_006848"/>
<gene>
    <name evidence="13" type="ORF">RISK_006848</name>
</gene>
<keyword evidence="14" id="KW-1185">Reference proteome</keyword>
<evidence type="ECO:0000256" key="8">
    <source>
        <dbReference type="ARBA" id="ARBA00022801"/>
    </source>
</evidence>
<keyword evidence="8 13" id="KW-0378">Hydrolase</keyword>
<dbReference type="GO" id="GO:0008781">
    <property type="term" value="F:N-acylneuraminate cytidylyltransferase activity"/>
    <property type="evidence" value="ECO:0007669"/>
    <property type="project" value="TreeGrafter"/>
</dbReference>
<keyword evidence="10" id="KW-0448">Lipopolysaccharide biosynthesis</keyword>
<dbReference type="CDD" id="cd01630">
    <property type="entry name" value="HAD_KDO-like"/>
    <property type="match status" value="1"/>
</dbReference>
<dbReference type="InterPro" id="IPR036412">
    <property type="entry name" value="HAD-like_sf"/>
</dbReference>
<dbReference type="Gene3D" id="3.40.50.1000">
    <property type="entry name" value="HAD superfamily/HAD-like"/>
    <property type="match status" value="1"/>
</dbReference>
<dbReference type="GO" id="GO:0046872">
    <property type="term" value="F:metal ion binding"/>
    <property type="evidence" value="ECO:0007669"/>
    <property type="project" value="UniProtKB-KW"/>
</dbReference>
<protein>
    <recommendedName>
        <fullName evidence="6">3-deoxy-D-manno-octulosonate 8-phosphate phosphatase KdsC</fullName>
        <ecNumber evidence="5">3.1.3.45</ecNumber>
    </recommendedName>
    <alternativeName>
        <fullName evidence="11">KDO 8-P phosphatase</fullName>
    </alternativeName>
</protein>
<dbReference type="SUPFAM" id="SSF56784">
    <property type="entry name" value="HAD-like"/>
    <property type="match status" value="1"/>
</dbReference>
<evidence type="ECO:0000256" key="7">
    <source>
        <dbReference type="ARBA" id="ARBA00022723"/>
    </source>
</evidence>
<evidence type="ECO:0000256" key="2">
    <source>
        <dbReference type="ARBA" id="ARBA00001946"/>
    </source>
</evidence>
<dbReference type="Proteomes" id="UP000036367">
    <property type="component" value="Unassembled WGS sequence"/>
</dbReference>
<dbReference type="PIRSF" id="PIRSF006118">
    <property type="entry name" value="KDO8-P_Ptase"/>
    <property type="match status" value="1"/>
</dbReference>
<dbReference type="PATRIC" id="fig|595434.4.peg.6521"/>
<dbReference type="NCBIfam" id="TIGR01670">
    <property type="entry name" value="KdsC-phosphatas"/>
    <property type="match status" value="1"/>
</dbReference>
<sequence>MSSRHPMISDRDIAGKIKCILSDVDGVLSDGKLYYDSTGAETKTFHVRDGYGIKAWMNAGLQFGIITARHSDALARRAKELGIEHVVQNSGDKWQSATEMMSVMKVTPEEVCYIGDDVPDITVMRRVGLAAAPDDAAIDAREAAHWITRLPGGTGAVRELIERLMRAGNTWPSLSKDPPC</sequence>
<dbReference type="AlphaFoldDB" id="A0A0J1E742"/>
<comment type="subunit">
    <text evidence="4">Homotetramer.</text>
</comment>
<evidence type="ECO:0000256" key="9">
    <source>
        <dbReference type="ARBA" id="ARBA00022842"/>
    </source>
</evidence>
<dbReference type="PANTHER" id="PTHR21485:SF6">
    <property type="entry name" value="N-ACYLNEURAMINATE CYTIDYLYLTRANSFERASE-RELATED"/>
    <property type="match status" value="1"/>
</dbReference>
<evidence type="ECO:0000256" key="1">
    <source>
        <dbReference type="ARBA" id="ARBA00000898"/>
    </source>
</evidence>
<comment type="cofactor">
    <cofactor evidence="2 12">
        <name>Mg(2+)</name>
        <dbReference type="ChEBI" id="CHEBI:18420"/>
    </cofactor>
</comment>
<comment type="similarity">
    <text evidence="3">Belongs to the KdsC family.</text>
</comment>
<evidence type="ECO:0000256" key="12">
    <source>
        <dbReference type="PIRSR" id="PIRSR006118-2"/>
    </source>
</evidence>
<dbReference type="SFLD" id="SFLDG01138">
    <property type="entry name" value="C1.6.2:_Deoxy-d-mannose-octulo"/>
    <property type="match status" value="1"/>
</dbReference>
<evidence type="ECO:0000256" key="5">
    <source>
        <dbReference type="ARBA" id="ARBA00013066"/>
    </source>
</evidence>
<feature type="binding site" evidence="12">
    <location>
        <position position="23"/>
    </location>
    <ligand>
        <name>Mg(2+)</name>
        <dbReference type="ChEBI" id="CHEBI:18420"/>
    </ligand>
</feature>
<evidence type="ECO:0000256" key="11">
    <source>
        <dbReference type="ARBA" id="ARBA00031051"/>
    </source>
</evidence>
<name>A0A0J1E742_RHOIS</name>
<evidence type="ECO:0000313" key="14">
    <source>
        <dbReference type="Proteomes" id="UP000036367"/>
    </source>
</evidence>
<dbReference type="FunFam" id="3.40.50.1000:FF:000029">
    <property type="entry name" value="3-deoxy-D-manno-octulosonate 8-phosphate phosphatase KdsC"/>
    <property type="match status" value="1"/>
</dbReference>
<dbReference type="Pfam" id="PF00702">
    <property type="entry name" value="Hydrolase"/>
    <property type="match status" value="1"/>
</dbReference>
<comment type="catalytic activity">
    <reaction evidence="1">
        <text>3-deoxy-alpha-D-manno-2-octulosonate-8-phosphate + H2O = 3-deoxy-alpha-D-manno-oct-2-ulosonate + phosphate</text>
        <dbReference type="Rhea" id="RHEA:11500"/>
        <dbReference type="ChEBI" id="CHEBI:15377"/>
        <dbReference type="ChEBI" id="CHEBI:43474"/>
        <dbReference type="ChEBI" id="CHEBI:85985"/>
        <dbReference type="ChEBI" id="CHEBI:85986"/>
        <dbReference type="EC" id="3.1.3.45"/>
    </reaction>
</comment>
<evidence type="ECO:0000256" key="3">
    <source>
        <dbReference type="ARBA" id="ARBA00005893"/>
    </source>
</evidence>
<evidence type="ECO:0000313" key="13">
    <source>
        <dbReference type="EMBL" id="KLU01279.1"/>
    </source>
</evidence>
<accession>A0A0J1E742</accession>
<proteinExistence type="inferred from homology"/>
<comment type="caution">
    <text evidence="13">The sequence shown here is derived from an EMBL/GenBank/DDBJ whole genome shotgun (WGS) entry which is preliminary data.</text>
</comment>
<dbReference type="EMBL" id="LECT01000055">
    <property type="protein sequence ID" value="KLU01279.1"/>
    <property type="molecule type" value="Genomic_DNA"/>
</dbReference>
<feature type="binding site" evidence="12">
    <location>
        <position position="25"/>
    </location>
    <ligand>
        <name>substrate</name>
    </ligand>
</feature>
<evidence type="ECO:0000256" key="10">
    <source>
        <dbReference type="ARBA" id="ARBA00022985"/>
    </source>
</evidence>
<dbReference type="GO" id="GO:0009103">
    <property type="term" value="P:lipopolysaccharide biosynthetic process"/>
    <property type="evidence" value="ECO:0007669"/>
    <property type="project" value="UniProtKB-KW"/>
</dbReference>
<keyword evidence="9 12" id="KW-0460">Magnesium</keyword>
<dbReference type="SFLD" id="SFLDS00003">
    <property type="entry name" value="Haloacid_Dehalogenase"/>
    <property type="match status" value="1"/>
</dbReference>